<evidence type="ECO:0000256" key="3">
    <source>
        <dbReference type="ARBA" id="ARBA00023163"/>
    </source>
</evidence>
<dbReference type="PANTHER" id="PTHR24567">
    <property type="entry name" value="CRP FAMILY TRANSCRIPTIONAL REGULATORY PROTEIN"/>
    <property type="match status" value="1"/>
</dbReference>
<dbReference type="PROSITE" id="PS51063">
    <property type="entry name" value="HTH_CRP_2"/>
    <property type="match status" value="1"/>
</dbReference>
<dbReference type="Pfam" id="PF13545">
    <property type="entry name" value="HTH_Crp_2"/>
    <property type="match status" value="1"/>
</dbReference>
<feature type="domain" description="HTH crp-type" evidence="4">
    <location>
        <begin position="154"/>
        <end position="228"/>
    </location>
</feature>
<evidence type="ECO:0000259" key="4">
    <source>
        <dbReference type="PROSITE" id="PS51063"/>
    </source>
</evidence>
<dbReference type="EMBL" id="JFZA02000004">
    <property type="protein sequence ID" value="KFG91356.1"/>
    <property type="molecule type" value="Genomic_DNA"/>
</dbReference>
<dbReference type="STRING" id="76947.GCA_002080435_01941"/>
<dbReference type="InterPro" id="IPR050397">
    <property type="entry name" value="Env_Response_Regulators"/>
</dbReference>
<name>A0A086PD88_SPHHM</name>
<keyword evidence="1" id="KW-0805">Transcription regulation</keyword>
<dbReference type="InterPro" id="IPR036390">
    <property type="entry name" value="WH_DNA-bd_sf"/>
</dbReference>
<dbReference type="SUPFAM" id="SSF46785">
    <property type="entry name" value="Winged helix' DNA-binding domain"/>
    <property type="match status" value="1"/>
</dbReference>
<dbReference type="Gene3D" id="2.60.120.10">
    <property type="entry name" value="Jelly Rolls"/>
    <property type="match status" value="1"/>
</dbReference>
<protein>
    <submittedName>
        <fullName evidence="5">Transcriptional regulator, Crp/Fnr family</fullName>
    </submittedName>
</protein>
<dbReference type="Proteomes" id="UP000024284">
    <property type="component" value="Unassembled WGS sequence"/>
</dbReference>
<dbReference type="InterPro" id="IPR012318">
    <property type="entry name" value="HTH_CRP"/>
</dbReference>
<keyword evidence="3" id="KW-0804">Transcription</keyword>
<dbReference type="InterPro" id="IPR036388">
    <property type="entry name" value="WH-like_DNA-bd_sf"/>
</dbReference>
<sequence>MRVFSDEPLSQALPRARLTEFRSPSPAELAILASLAGPVQSVARHRTIRREGDRPQSVYMLVEGWVLSSITLADGSRQILKVHLPGDILGAPSIALDRAAETLTALTPTRLRTIGLSALGGLFTRAPHLAALLFLSAQQERVILMDRLCSIGRTSAECRLAAFLVHLHDRLKLITPDVGARFDHPLTQEQIGDIIGLTAVHVNRVFRALEDRKLILREGHGIELLDMAALRKLSGVPARTLAQDLSWLPKPLD</sequence>
<dbReference type="Gene3D" id="1.10.10.10">
    <property type="entry name" value="Winged helix-like DNA-binding domain superfamily/Winged helix DNA-binding domain"/>
    <property type="match status" value="1"/>
</dbReference>
<dbReference type="InterPro" id="IPR014710">
    <property type="entry name" value="RmlC-like_jellyroll"/>
</dbReference>
<dbReference type="eggNOG" id="COG0664">
    <property type="taxonomic scope" value="Bacteria"/>
</dbReference>
<dbReference type="CDD" id="cd00038">
    <property type="entry name" value="CAP_ED"/>
    <property type="match status" value="1"/>
</dbReference>
<dbReference type="SMART" id="SM00419">
    <property type="entry name" value="HTH_CRP"/>
    <property type="match status" value="1"/>
</dbReference>
<dbReference type="PANTHER" id="PTHR24567:SF68">
    <property type="entry name" value="DNA-BINDING TRANSCRIPTIONAL DUAL REGULATOR CRP"/>
    <property type="match status" value="1"/>
</dbReference>
<dbReference type="GO" id="GO:0005829">
    <property type="term" value="C:cytosol"/>
    <property type="evidence" value="ECO:0007669"/>
    <property type="project" value="TreeGrafter"/>
</dbReference>
<dbReference type="SMART" id="SM00100">
    <property type="entry name" value="cNMP"/>
    <property type="match status" value="1"/>
</dbReference>
<dbReference type="AlphaFoldDB" id="A0A086PD88"/>
<gene>
    <name evidence="5" type="ORF">BV98_000848</name>
</gene>
<comment type="caution">
    <text evidence="5">The sequence shown here is derived from an EMBL/GenBank/DDBJ whole genome shotgun (WGS) entry which is preliminary data.</text>
</comment>
<dbReference type="Pfam" id="PF00027">
    <property type="entry name" value="cNMP_binding"/>
    <property type="match status" value="1"/>
</dbReference>
<dbReference type="GO" id="GO:0003677">
    <property type="term" value="F:DNA binding"/>
    <property type="evidence" value="ECO:0007669"/>
    <property type="project" value="UniProtKB-KW"/>
</dbReference>
<proteinExistence type="predicted"/>
<evidence type="ECO:0000256" key="2">
    <source>
        <dbReference type="ARBA" id="ARBA00023125"/>
    </source>
</evidence>
<accession>A0A086PD88</accession>
<evidence type="ECO:0000256" key="1">
    <source>
        <dbReference type="ARBA" id="ARBA00023015"/>
    </source>
</evidence>
<evidence type="ECO:0000313" key="5">
    <source>
        <dbReference type="EMBL" id="KFG91356.1"/>
    </source>
</evidence>
<dbReference type="GO" id="GO:0003700">
    <property type="term" value="F:DNA-binding transcription factor activity"/>
    <property type="evidence" value="ECO:0007669"/>
    <property type="project" value="TreeGrafter"/>
</dbReference>
<dbReference type="PATRIC" id="fig|1219045.3.peg.863"/>
<reference evidence="5" key="1">
    <citation type="submission" date="2014-08" db="EMBL/GenBank/DDBJ databases">
        <title>Draft genome sequences of Sphingobium herbicidovorans.</title>
        <authorList>
            <person name="Gan H.M."/>
            <person name="Gan H.Y."/>
            <person name="Savka M.A."/>
        </authorList>
    </citation>
    <scope>NUCLEOTIDE SEQUENCE [LARGE SCALE GENOMIC DNA]</scope>
    <source>
        <strain evidence="5">NBRC 16415</strain>
    </source>
</reference>
<keyword evidence="6" id="KW-1185">Reference proteome</keyword>
<dbReference type="InterPro" id="IPR018490">
    <property type="entry name" value="cNMP-bd_dom_sf"/>
</dbReference>
<organism evidence="5 6">
    <name type="scientific">Sphingobium herbicidovorans (strain ATCC 700291 / DSM 11019 / CCUG 56400 / KCTC 2939 / LMG 18315 / NBRC 16415 / MH)</name>
    <name type="common">Sphingomonas herbicidovorans</name>
    <dbReference type="NCBI Taxonomy" id="1219045"/>
    <lineage>
        <taxon>Bacteria</taxon>
        <taxon>Pseudomonadati</taxon>
        <taxon>Pseudomonadota</taxon>
        <taxon>Alphaproteobacteria</taxon>
        <taxon>Sphingomonadales</taxon>
        <taxon>Sphingomonadaceae</taxon>
        <taxon>Sphingobium</taxon>
    </lineage>
</organism>
<dbReference type="InterPro" id="IPR000595">
    <property type="entry name" value="cNMP-bd_dom"/>
</dbReference>
<keyword evidence="2" id="KW-0238">DNA-binding</keyword>
<dbReference type="SUPFAM" id="SSF51206">
    <property type="entry name" value="cAMP-binding domain-like"/>
    <property type="match status" value="1"/>
</dbReference>
<evidence type="ECO:0000313" key="6">
    <source>
        <dbReference type="Proteomes" id="UP000024284"/>
    </source>
</evidence>